<protein>
    <submittedName>
        <fullName evidence="8">Sugar ABC transporter ATP-binding protein</fullName>
    </submittedName>
</protein>
<dbReference type="CDD" id="cd03215">
    <property type="entry name" value="ABC_Carb_Monos_II"/>
    <property type="match status" value="1"/>
</dbReference>
<evidence type="ECO:0000256" key="2">
    <source>
        <dbReference type="ARBA" id="ARBA00022448"/>
    </source>
</evidence>
<organism evidence="8 9">
    <name type="scientific">Mesorhizobium sanjuanii</name>
    <dbReference type="NCBI Taxonomy" id="2037900"/>
    <lineage>
        <taxon>Bacteria</taxon>
        <taxon>Pseudomonadati</taxon>
        <taxon>Pseudomonadota</taxon>
        <taxon>Alphaproteobacteria</taxon>
        <taxon>Hyphomicrobiales</taxon>
        <taxon>Phyllobacteriaceae</taxon>
        <taxon>Mesorhizobium</taxon>
    </lineage>
</organism>
<keyword evidence="9" id="KW-1185">Reference proteome</keyword>
<keyword evidence="2" id="KW-0813">Transport</keyword>
<evidence type="ECO:0000313" key="9">
    <source>
        <dbReference type="Proteomes" id="UP000219182"/>
    </source>
</evidence>
<dbReference type="Pfam" id="PF00005">
    <property type="entry name" value="ABC_tran"/>
    <property type="match status" value="2"/>
</dbReference>
<gene>
    <name evidence="8" type="ORF">CN311_23550</name>
</gene>
<evidence type="ECO:0000256" key="5">
    <source>
        <dbReference type="ARBA" id="ARBA00022741"/>
    </source>
</evidence>
<proteinExistence type="inferred from homology"/>
<dbReference type="InterPro" id="IPR027417">
    <property type="entry name" value="P-loop_NTPase"/>
</dbReference>
<dbReference type="RefSeq" id="WP_097576078.1">
    <property type="nucleotide sequence ID" value="NZ_NWQG01000173.1"/>
</dbReference>
<feature type="domain" description="ABC transporter" evidence="7">
    <location>
        <begin position="6"/>
        <end position="245"/>
    </location>
</feature>
<name>A0A2A6FAE4_9HYPH</name>
<dbReference type="GO" id="GO:0005524">
    <property type="term" value="F:ATP binding"/>
    <property type="evidence" value="ECO:0007669"/>
    <property type="project" value="UniProtKB-KW"/>
</dbReference>
<keyword evidence="6 8" id="KW-0067">ATP-binding</keyword>
<reference evidence="8 9" key="1">
    <citation type="submission" date="2017-09" db="EMBL/GenBank/DDBJ databases">
        <title>Mesorhizobum sanjuanii sp. nov. isolated from nodules of Lotus tenuis in saline-alkaline lowlands of Flooding Pampa.</title>
        <authorList>
            <person name="Sannazzaro A.I."/>
            <person name="Torres Tejerizo G.A."/>
            <person name="Fontana F."/>
            <person name="Cumpa Velazquez L.M."/>
            <person name="Hansen L."/>
            <person name="Pistorio M."/>
            <person name="Estrella M.J."/>
        </authorList>
    </citation>
    <scope>NUCLEOTIDE SEQUENCE [LARGE SCALE GENOMIC DNA]</scope>
    <source>
        <strain evidence="8 9">BSA136</strain>
    </source>
</reference>
<dbReference type="GO" id="GO:0016887">
    <property type="term" value="F:ATP hydrolysis activity"/>
    <property type="evidence" value="ECO:0007669"/>
    <property type="project" value="InterPro"/>
</dbReference>
<sequence>MTVPALCAKAVSKRFGRINALDDVDFVLEKGEVHALLGVNGAGKSTFIKILSGVYVKDKGVIEVDGREIDCHNPKDAIRCGIATVQQHPELVADFTGYENIFLGRESARASFLSGIDRSVLKRRGDELLSRFPVEIDLSRRIEDMSAVEREIIAILQAIAGDHIRILILDEPTSTLTEVEKEVLFRLMNTLRASGISILYITHRLEEVMEIADRFSVFRGGRMISTMTPQQVRDKNLSLAELMLGETLGAVFPEKAEPAQLGELVLDVRNLRHQRLFSNVSFQLRRGEILGVFGLVGSGIDELSKVLYGALATDAGSVELNGREVSPKSPAEALKAGIFLVPGDRRVEGLSLQQSSIFNITLANLGRASSFAGFLKRSANRRKSEEFAARVTLSPANVTMPVSGFSGGNQQKIVVAKGLFADADVYIFVEPTVGVDIGARAKLYGLMRELAKTSGVIVMSTDCDEAHGISDRAFALYKGRQVVPVDRVFTRNELLMAGIMGDATHA</sequence>
<evidence type="ECO:0000256" key="3">
    <source>
        <dbReference type="ARBA" id="ARBA00022597"/>
    </source>
</evidence>
<dbReference type="InterPro" id="IPR017871">
    <property type="entry name" value="ABC_transporter-like_CS"/>
</dbReference>
<keyword evidence="3" id="KW-0762">Sugar transport</keyword>
<comment type="caution">
    <text evidence="8">The sequence shown here is derived from an EMBL/GenBank/DDBJ whole genome shotgun (WGS) entry which is preliminary data.</text>
</comment>
<dbReference type="Gene3D" id="3.40.50.300">
    <property type="entry name" value="P-loop containing nucleotide triphosphate hydrolases"/>
    <property type="match status" value="2"/>
</dbReference>
<dbReference type="InterPro" id="IPR003593">
    <property type="entry name" value="AAA+_ATPase"/>
</dbReference>
<accession>A0A2A6FAE4</accession>
<dbReference type="CDD" id="cd03216">
    <property type="entry name" value="ABC_Carb_Monos_I"/>
    <property type="match status" value="1"/>
</dbReference>
<dbReference type="SUPFAM" id="SSF52540">
    <property type="entry name" value="P-loop containing nucleoside triphosphate hydrolases"/>
    <property type="match status" value="2"/>
</dbReference>
<dbReference type="InterPro" id="IPR050107">
    <property type="entry name" value="ABC_carbohydrate_import_ATPase"/>
</dbReference>
<evidence type="ECO:0000256" key="4">
    <source>
        <dbReference type="ARBA" id="ARBA00022737"/>
    </source>
</evidence>
<dbReference type="PANTHER" id="PTHR43790:SF9">
    <property type="entry name" value="GALACTOFURANOSE TRANSPORTER ATP-BINDING PROTEIN YTFR"/>
    <property type="match status" value="1"/>
</dbReference>
<evidence type="ECO:0000256" key="6">
    <source>
        <dbReference type="ARBA" id="ARBA00022840"/>
    </source>
</evidence>
<evidence type="ECO:0000313" key="8">
    <source>
        <dbReference type="EMBL" id="PDQ18685.1"/>
    </source>
</evidence>
<feature type="domain" description="ABC transporter" evidence="7">
    <location>
        <begin position="259"/>
        <end position="503"/>
    </location>
</feature>
<comment type="similarity">
    <text evidence="1">Belongs to the ABC transporter superfamily.</text>
</comment>
<dbReference type="SMART" id="SM00382">
    <property type="entry name" value="AAA"/>
    <property type="match status" value="2"/>
</dbReference>
<dbReference type="PANTHER" id="PTHR43790">
    <property type="entry name" value="CARBOHYDRATE TRANSPORT ATP-BINDING PROTEIN MG119-RELATED"/>
    <property type="match status" value="1"/>
</dbReference>
<dbReference type="InterPro" id="IPR003439">
    <property type="entry name" value="ABC_transporter-like_ATP-bd"/>
</dbReference>
<evidence type="ECO:0000256" key="1">
    <source>
        <dbReference type="ARBA" id="ARBA00005417"/>
    </source>
</evidence>
<keyword evidence="4" id="KW-0677">Repeat</keyword>
<dbReference type="PROSITE" id="PS50893">
    <property type="entry name" value="ABC_TRANSPORTER_2"/>
    <property type="match status" value="2"/>
</dbReference>
<dbReference type="PROSITE" id="PS00211">
    <property type="entry name" value="ABC_TRANSPORTER_1"/>
    <property type="match status" value="1"/>
</dbReference>
<dbReference type="Proteomes" id="UP000219182">
    <property type="component" value="Unassembled WGS sequence"/>
</dbReference>
<evidence type="ECO:0000259" key="7">
    <source>
        <dbReference type="PROSITE" id="PS50893"/>
    </source>
</evidence>
<dbReference type="AlphaFoldDB" id="A0A2A6FAE4"/>
<dbReference type="EMBL" id="NWQG01000173">
    <property type="protein sequence ID" value="PDQ18685.1"/>
    <property type="molecule type" value="Genomic_DNA"/>
</dbReference>
<keyword evidence="5" id="KW-0547">Nucleotide-binding</keyword>